<reference evidence="3" key="1">
    <citation type="journal article" date="2013" name="Nature">
        <title>Draft genome of the wheat A-genome progenitor Triticum urartu.</title>
        <authorList>
            <person name="Ling H.Q."/>
            <person name="Zhao S."/>
            <person name="Liu D."/>
            <person name="Wang J."/>
            <person name="Sun H."/>
            <person name="Zhang C."/>
            <person name="Fan H."/>
            <person name="Li D."/>
            <person name="Dong L."/>
            <person name="Tao Y."/>
            <person name="Gao C."/>
            <person name="Wu H."/>
            <person name="Li Y."/>
            <person name="Cui Y."/>
            <person name="Guo X."/>
            <person name="Zheng S."/>
            <person name="Wang B."/>
            <person name="Yu K."/>
            <person name="Liang Q."/>
            <person name="Yang W."/>
            <person name="Lou X."/>
            <person name="Chen J."/>
            <person name="Feng M."/>
            <person name="Jian J."/>
            <person name="Zhang X."/>
            <person name="Luo G."/>
            <person name="Jiang Y."/>
            <person name="Liu J."/>
            <person name="Wang Z."/>
            <person name="Sha Y."/>
            <person name="Zhang B."/>
            <person name="Wu H."/>
            <person name="Tang D."/>
            <person name="Shen Q."/>
            <person name="Xue P."/>
            <person name="Zou S."/>
            <person name="Wang X."/>
            <person name="Liu X."/>
            <person name="Wang F."/>
            <person name="Yang Y."/>
            <person name="An X."/>
            <person name="Dong Z."/>
            <person name="Zhang K."/>
            <person name="Zhang X."/>
            <person name="Luo M.C."/>
            <person name="Dvorak J."/>
            <person name="Tong Y."/>
            <person name="Wang J."/>
            <person name="Yang H."/>
            <person name="Li Z."/>
            <person name="Wang D."/>
            <person name="Zhang A."/>
            <person name="Wang J."/>
        </authorList>
    </citation>
    <scope>NUCLEOTIDE SEQUENCE</scope>
    <source>
        <strain evidence="3">cv. G1812</strain>
    </source>
</reference>
<evidence type="ECO:0000313" key="3">
    <source>
        <dbReference type="Proteomes" id="UP000015106"/>
    </source>
</evidence>
<protein>
    <submittedName>
        <fullName evidence="2">Uncharacterized protein</fullName>
    </submittedName>
</protein>
<dbReference type="Gramene" id="TuG1812G0200005224.01.T01">
    <property type="protein sequence ID" value="TuG1812G0200005224.01.T01.cds334623"/>
    <property type="gene ID" value="TuG1812G0200005224.01"/>
</dbReference>
<keyword evidence="3" id="KW-1185">Reference proteome</keyword>
<organism evidence="2 3">
    <name type="scientific">Triticum urartu</name>
    <name type="common">Red wild einkorn</name>
    <name type="synonym">Crithodium urartu</name>
    <dbReference type="NCBI Taxonomy" id="4572"/>
    <lineage>
        <taxon>Eukaryota</taxon>
        <taxon>Viridiplantae</taxon>
        <taxon>Streptophyta</taxon>
        <taxon>Embryophyta</taxon>
        <taxon>Tracheophyta</taxon>
        <taxon>Spermatophyta</taxon>
        <taxon>Magnoliopsida</taxon>
        <taxon>Liliopsida</taxon>
        <taxon>Poales</taxon>
        <taxon>Poaceae</taxon>
        <taxon>BOP clade</taxon>
        <taxon>Pooideae</taxon>
        <taxon>Triticodae</taxon>
        <taxon>Triticeae</taxon>
        <taxon>Triticinae</taxon>
        <taxon>Triticum</taxon>
    </lineage>
</organism>
<evidence type="ECO:0000313" key="2">
    <source>
        <dbReference type="EnsemblPlants" id="TuG1812G0200005224.01.T01.cds334623"/>
    </source>
</evidence>
<evidence type="ECO:0000256" key="1">
    <source>
        <dbReference type="SAM" id="MobiDB-lite"/>
    </source>
</evidence>
<accession>A0A8R7PJG3</accession>
<dbReference type="EnsemblPlants" id="TuG1812G0200005224.01.T01">
    <property type="protein sequence ID" value="TuG1812G0200005224.01.T01.cds334623"/>
    <property type="gene ID" value="TuG1812G0200005224.01"/>
</dbReference>
<name>A0A8R7PJG3_TRIUA</name>
<reference evidence="2" key="2">
    <citation type="submission" date="2018-03" db="EMBL/GenBank/DDBJ databases">
        <title>The Triticum urartu genome reveals the dynamic nature of wheat genome evolution.</title>
        <authorList>
            <person name="Ling H."/>
            <person name="Ma B."/>
            <person name="Shi X."/>
            <person name="Liu H."/>
            <person name="Dong L."/>
            <person name="Sun H."/>
            <person name="Cao Y."/>
            <person name="Gao Q."/>
            <person name="Zheng S."/>
            <person name="Li Y."/>
            <person name="Yu Y."/>
            <person name="Du H."/>
            <person name="Qi M."/>
            <person name="Li Y."/>
            <person name="Yu H."/>
            <person name="Cui Y."/>
            <person name="Wang N."/>
            <person name="Chen C."/>
            <person name="Wu H."/>
            <person name="Zhao Y."/>
            <person name="Zhang J."/>
            <person name="Li Y."/>
            <person name="Zhou W."/>
            <person name="Zhang B."/>
            <person name="Hu W."/>
            <person name="Eijk M."/>
            <person name="Tang J."/>
            <person name="Witsenboer H."/>
            <person name="Zhao S."/>
            <person name="Li Z."/>
            <person name="Zhang A."/>
            <person name="Wang D."/>
            <person name="Liang C."/>
        </authorList>
    </citation>
    <scope>NUCLEOTIDE SEQUENCE [LARGE SCALE GENOMIC DNA]</scope>
    <source>
        <strain evidence="2">cv. G1812</strain>
    </source>
</reference>
<feature type="region of interest" description="Disordered" evidence="1">
    <location>
        <begin position="95"/>
        <end position="130"/>
    </location>
</feature>
<dbReference type="AlphaFoldDB" id="A0A8R7PJG3"/>
<sequence length="130" mass="14405">MIVNVRLSRCSSLQPPAASREARCLIIAPGPSVRPRVPGDRCKVTVASTCARGMAQQPQSCTTWWLDEMRRRCCRLPVDLAESCGAEVVVMKGVLSSPAEANSNSNGRRRRRVQSPDAQRRGRERRLSMV</sequence>
<reference evidence="2" key="3">
    <citation type="submission" date="2022-06" db="UniProtKB">
        <authorList>
            <consortium name="EnsemblPlants"/>
        </authorList>
    </citation>
    <scope>IDENTIFICATION</scope>
</reference>
<proteinExistence type="predicted"/>
<feature type="compositionally biased region" description="Basic and acidic residues" evidence="1">
    <location>
        <begin position="118"/>
        <end position="130"/>
    </location>
</feature>
<dbReference type="Proteomes" id="UP000015106">
    <property type="component" value="Chromosome 2"/>
</dbReference>